<gene>
    <name evidence="1" type="ORF">FHS16_004198</name>
</gene>
<dbReference type="AlphaFoldDB" id="A0A7W5GCL3"/>
<dbReference type="InterPro" id="IPR010920">
    <property type="entry name" value="LSM_dom_sf"/>
</dbReference>
<protein>
    <recommendedName>
        <fullName evidence="3">LSM domain-containing protein</fullName>
    </recommendedName>
</protein>
<sequence>MSFYFKLLSYQGRDVEVVLANGEVIAGVLLSVGFSYVVVQALSVPGYGGTEDVLIRSRVIVYVRVL</sequence>
<comment type="caution">
    <text evidence="1">The sequence shown here is derived from an EMBL/GenBank/DDBJ whole genome shotgun (WGS) entry which is preliminary data.</text>
</comment>
<dbReference type="SUPFAM" id="SSF50182">
    <property type="entry name" value="Sm-like ribonucleoproteins"/>
    <property type="match status" value="1"/>
</dbReference>
<dbReference type="RefSeq" id="WP_312890997.1">
    <property type="nucleotide sequence ID" value="NZ_CBCSLB010000014.1"/>
</dbReference>
<keyword evidence="2" id="KW-1185">Reference proteome</keyword>
<reference evidence="1 2" key="1">
    <citation type="submission" date="2020-08" db="EMBL/GenBank/DDBJ databases">
        <title>Genomic Encyclopedia of Type Strains, Phase III (KMG-III): the genomes of soil and plant-associated and newly described type strains.</title>
        <authorList>
            <person name="Whitman W."/>
        </authorList>
    </citation>
    <scope>NUCLEOTIDE SEQUENCE [LARGE SCALE GENOMIC DNA]</scope>
    <source>
        <strain evidence="1 2">CECT 8234</strain>
    </source>
</reference>
<name>A0A7W5GCL3_9BACL</name>
<proteinExistence type="predicted"/>
<evidence type="ECO:0008006" key="3">
    <source>
        <dbReference type="Google" id="ProtNLM"/>
    </source>
</evidence>
<evidence type="ECO:0000313" key="2">
    <source>
        <dbReference type="Proteomes" id="UP000518605"/>
    </source>
</evidence>
<accession>A0A7W5GCL3</accession>
<dbReference type="EMBL" id="JACHXW010000014">
    <property type="protein sequence ID" value="MBB3154122.1"/>
    <property type="molecule type" value="Genomic_DNA"/>
</dbReference>
<evidence type="ECO:0000313" key="1">
    <source>
        <dbReference type="EMBL" id="MBB3154122.1"/>
    </source>
</evidence>
<organism evidence="1 2">
    <name type="scientific">Paenibacillus endophyticus</name>
    <dbReference type="NCBI Taxonomy" id="1294268"/>
    <lineage>
        <taxon>Bacteria</taxon>
        <taxon>Bacillati</taxon>
        <taxon>Bacillota</taxon>
        <taxon>Bacilli</taxon>
        <taxon>Bacillales</taxon>
        <taxon>Paenibacillaceae</taxon>
        <taxon>Paenibacillus</taxon>
    </lineage>
</organism>
<dbReference type="Proteomes" id="UP000518605">
    <property type="component" value="Unassembled WGS sequence"/>
</dbReference>